<dbReference type="GO" id="GO:0061630">
    <property type="term" value="F:ubiquitin protein ligase activity"/>
    <property type="evidence" value="ECO:0007669"/>
    <property type="project" value="TreeGrafter"/>
</dbReference>
<keyword evidence="3" id="KW-0677">Repeat</keyword>
<dbReference type="OMA" id="NICFTEP"/>
<evidence type="ECO:0000256" key="5">
    <source>
        <dbReference type="ARBA" id="ARBA00022786"/>
    </source>
</evidence>
<keyword evidence="4 7" id="KW-0863">Zinc-finger</keyword>
<dbReference type="SUPFAM" id="SSF57850">
    <property type="entry name" value="RING/U-box"/>
    <property type="match status" value="2"/>
</dbReference>
<reference evidence="10 11" key="1">
    <citation type="submission" date="2014-06" db="EMBL/GenBank/DDBJ databases">
        <authorList>
            <person name="Swart Estienne"/>
        </authorList>
    </citation>
    <scope>NUCLEOTIDE SEQUENCE [LARGE SCALE GENOMIC DNA]</scope>
    <source>
        <strain evidence="10 11">130c</strain>
    </source>
</reference>
<dbReference type="GO" id="GO:0005886">
    <property type="term" value="C:plasma membrane"/>
    <property type="evidence" value="ECO:0007669"/>
    <property type="project" value="TreeGrafter"/>
</dbReference>
<keyword evidence="6" id="KW-0862">Zinc</keyword>
<dbReference type="CDD" id="cd20335">
    <property type="entry name" value="BRcat_RBR"/>
    <property type="match status" value="1"/>
</dbReference>
<evidence type="ECO:0000256" key="3">
    <source>
        <dbReference type="ARBA" id="ARBA00022737"/>
    </source>
</evidence>
<dbReference type="InterPro" id="IPR001841">
    <property type="entry name" value="Znf_RING"/>
</dbReference>
<evidence type="ECO:0000259" key="8">
    <source>
        <dbReference type="PROSITE" id="PS50089"/>
    </source>
</evidence>
<organism evidence="10 11">
    <name type="scientific">Stylonychia lemnae</name>
    <name type="common">Ciliate</name>
    <dbReference type="NCBI Taxonomy" id="5949"/>
    <lineage>
        <taxon>Eukaryota</taxon>
        <taxon>Sar</taxon>
        <taxon>Alveolata</taxon>
        <taxon>Ciliophora</taxon>
        <taxon>Intramacronucleata</taxon>
        <taxon>Spirotrichea</taxon>
        <taxon>Stichotrichia</taxon>
        <taxon>Sporadotrichida</taxon>
        <taxon>Oxytrichidae</taxon>
        <taxon>Stylonychinae</taxon>
        <taxon>Stylonychia</taxon>
    </lineage>
</organism>
<dbReference type="InterPro" id="IPR017907">
    <property type="entry name" value="Znf_RING_CS"/>
</dbReference>
<dbReference type="SMART" id="SM00184">
    <property type="entry name" value="RING"/>
    <property type="match status" value="2"/>
</dbReference>
<evidence type="ECO:0000256" key="6">
    <source>
        <dbReference type="ARBA" id="ARBA00022833"/>
    </source>
</evidence>
<sequence length="723" mass="83271">MNPSFQESFEQINTYISKGPVSLNTKEENPRLSLKRTRQADDDRVNIQNLVKFSCPCGMEISELKELSLHSSDCKQMGERYGRLYELWKKLVDKAIENDSLDEWRNLRAMYEHFRGKFMDGIQMVREIKRRKLNGNSNNNDSQQQSLQMLKLQQNGHSKQAIEPVRVAQIIDLAMEEEKIPEIKQSLEEFQQKKAEDMGFKCLVCQNIFKDDQLEEVIYLDTCCHLICKSCLSQAIKDEYPDVQCPYQDCEAKIQEFEVKQILGEKEFEELQVKITAKALENEENMVRCKCGNIIELIQGTAYQLKQDDGKRLSKSAAKHMATYRVRCNECGINFCTSCKVEPYHIGKNCAQYEKDSKAKKCRFCGVALKTDRSNICSKAQCKKTAVGCCRKFLECGHACYGYVNEQKCAPCLNDQCVAKDETITLGENADSYCSICYVQGLGEKPSIQLGCKHIFHMDCIRTRLVKRWDGLAISLKYASCPQCNQWITAPGHPWLEEMVQKAQDVEIKILEKSVLRAKHEGLDLDERLKDPNSEYFNNLERFAFDHLNYYECFECKDPYFGGHRQCGGAGAQAQQQQDNNNAEEAKEEILRPEEEEMKEQLQHKAEQLICPKCVSNIYKAADIGNTNCQKHADAFIDYKCRFCCSLALFFCFGTHHFCDPCHRKAWEMRNKTEKDLDQCKGKDTCALKIDHPPNGNEFALGCSLCREQLINKKEDEQPIMEF</sequence>
<evidence type="ECO:0000256" key="4">
    <source>
        <dbReference type="ARBA" id="ARBA00022771"/>
    </source>
</evidence>
<dbReference type="Gene3D" id="3.30.40.10">
    <property type="entry name" value="Zinc/RING finger domain, C3HC4 (zinc finger)"/>
    <property type="match status" value="2"/>
</dbReference>
<dbReference type="GO" id="GO:0005634">
    <property type="term" value="C:nucleus"/>
    <property type="evidence" value="ECO:0007669"/>
    <property type="project" value="TreeGrafter"/>
</dbReference>
<feature type="domain" description="RING-type" evidence="8">
    <location>
        <begin position="202"/>
        <end position="246"/>
    </location>
</feature>
<evidence type="ECO:0000256" key="7">
    <source>
        <dbReference type="PROSITE-ProRule" id="PRU00175"/>
    </source>
</evidence>
<dbReference type="PANTHER" id="PTHR45943:SF2">
    <property type="entry name" value="RING-TYPE DOMAIN-CONTAINING PROTEIN"/>
    <property type="match status" value="1"/>
</dbReference>
<evidence type="ECO:0000256" key="2">
    <source>
        <dbReference type="ARBA" id="ARBA00022723"/>
    </source>
</evidence>
<dbReference type="EMBL" id="CCKQ01006692">
    <property type="protein sequence ID" value="CDW78013.1"/>
    <property type="molecule type" value="Genomic_DNA"/>
</dbReference>
<evidence type="ECO:0000313" key="11">
    <source>
        <dbReference type="Proteomes" id="UP000039865"/>
    </source>
</evidence>
<gene>
    <name evidence="10" type="primary">Contig18820.g19963</name>
    <name evidence="10" type="ORF">STYLEM_6982</name>
</gene>
<dbReference type="InterPro" id="IPR044066">
    <property type="entry name" value="TRIAD_supradom"/>
</dbReference>
<evidence type="ECO:0000259" key="9">
    <source>
        <dbReference type="PROSITE" id="PS51873"/>
    </source>
</evidence>
<dbReference type="Proteomes" id="UP000039865">
    <property type="component" value="Unassembled WGS sequence"/>
</dbReference>
<dbReference type="InParanoid" id="A0A078AB45"/>
<keyword evidence="1" id="KW-0808">Transferase</keyword>
<evidence type="ECO:0000313" key="10">
    <source>
        <dbReference type="EMBL" id="CDW78013.1"/>
    </source>
</evidence>
<feature type="domain" description="RING-type" evidence="8">
    <location>
        <begin position="434"/>
        <end position="485"/>
    </location>
</feature>
<feature type="domain" description="RING-type" evidence="9">
    <location>
        <begin position="201"/>
        <end position="413"/>
    </location>
</feature>
<dbReference type="GO" id="GO:0008270">
    <property type="term" value="F:zinc ion binding"/>
    <property type="evidence" value="ECO:0007669"/>
    <property type="project" value="UniProtKB-KW"/>
</dbReference>
<dbReference type="InterPro" id="IPR002867">
    <property type="entry name" value="IBR_dom"/>
</dbReference>
<keyword evidence="11" id="KW-1185">Reference proteome</keyword>
<keyword evidence="2" id="KW-0479">Metal-binding</keyword>
<dbReference type="PROSITE" id="PS51873">
    <property type="entry name" value="TRIAD"/>
    <property type="match status" value="1"/>
</dbReference>
<dbReference type="Pfam" id="PF01485">
    <property type="entry name" value="IBR"/>
    <property type="match status" value="1"/>
</dbReference>
<evidence type="ECO:0000256" key="1">
    <source>
        <dbReference type="ARBA" id="ARBA00022679"/>
    </source>
</evidence>
<dbReference type="OrthoDB" id="6050183at2759"/>
<name>A0A078AB45_STYLE</name>
<dbReference type="PROSITE" id="PS00518">
    <property type="entry name" value="ZF_RING_1"/>
    <property type="match status" value="1"/>
</dbReference>
<keyword evidence="5" id="KW-0833">Ubl conjugation pathway</keyword>
<accession>A0A078AB45</accession>
<dbReference type="AlphaFoldDB" id="A0A078AB45"/>
<dbReference type="PANTHER" id="PTHR45943">
    <property type="entry name" value="E3 UBIQUITIN-PROTEIN LIGASE MYCBP2"/>
    <property type="match status" value="1"/>
</dbReference>
<dbReference type="PROSITE" id="PS50089">
    <property type="entry name" value="ZF_RING_2"/>
    <property type="match status" value="2"/>
</dbReference>
<protein>
    <submittedName>
        <fullName evidence="10">E3 ubiquitin-protein ligase</fullName>
    </submittedName>
</protein>
<proteinExistence type="predicted"/>
<dbReference type="InterPro" id="IPR013083">
    <property type="entry name" value="Znf_RING/FYVE/PHD"/>
</dbReference>